<evidence type="ECO:0000256" key="2">
    <source>
        <dbReference type="ARBA" id="ARBA00023277"/>
    </source>
</evidence>
<dbReference type="PANTHER" id="PTHR36306:SF1">
    <property type="entry name" value="ALPHA-AMYLASE-RELATED"/>
    <property type="match status" value="1"/>
</dbReference>
<name>A0A450UG16_9GAMM</name>
<dbReference type="Gene3D" id="3.20.110.20">
    <property type="match status" value="1"/>
</dbReference>
<dbReference type="SUPFAM" id="SSF88713">
    <property type="entry name" value="Glycoside hydrolase/deacetylase"/>
    <property type="match status" value="1"/>
</dbReference>
<reference evidence="4" key="1">
    <citation type="submission" date="2019-02" db="EMBL/GenBank/DDBJ databases">
        <authorList>
            <person name="Gruber-Vodicka R. H."/>
            <person name="Seah K. B. B."/>
        </authorList>
    </citation>
    <scope>NUCLEOTIDE SEQUENCE</scope>
    <source>
        <strain evidence="4">BECK_M6</strain>
    </source>
</reference>
<dbReference type="InterPro" id="IPR052046">
    <property type="entry name" value="GH57_Enzymes"/>
</dbReference>
<dbReference type="PANTHER" id="PTHR36306">
    <property type="entry name" value="ALPHA-AMYLASE-RELATED-RELATED"/>
    <property type="match status" value="1"/>
</dbReference>
<dbReference type="InterPro" id="IPR004300">
    <property type="entry name" value="Glyco_hydro_57_N"/>
</dbReference>
<dbReference type="EMBL" id="CAADFH010000016">
    <property type="protein sequence ID" value="VFJ91434.1"/>
    <property type="molecule type" value="Genomic_DNA"/>
</dbReference>
<proteinExistence type="inferred from homology"/>
<evidence type="ECO:0000256" key="1">
    <source>
        <dbReference type="ARBA" id="ARBA00006821"/>
    </source>
</evidence>
<evidence type="ECO:0000313" key="4">
    <source>
        <dbReference type="EMBL" id="VFJ91434.1"/>
    </source>
</evidence>
<sequence length="399" mass="46399">MKYVNFLFHIYQPPLQEPSIITKIVKECYLPLTKAICDFSDLHFTMNINLSLVEHLHQFAPEVLANIRAAYEQGNLELTSSGAYHPIFPLLPGNEVKRQLVLNEEGLRRLLTDRFQPKGVFPPEMAFEYQLAPLFAEQGYRWTITDDMSVAYQGISIPFDEIYTCEGVSVFLRSNYWSNKFADNRIPGSGKACVDELFHSLCDWQGKGDGYVIIALDGETFGHHHKQLGESFLGDLFQAFRDNHQRTKLACLSEINDAFPHVSQFIPPGSWSMDKKDVENRDYFSLWKSPKNKIHTLQWQFTDYVLDKVRRFAGKGNEETRKEMDKALFSCQYWWASFWKFNPGEIYKGAFNMMAILQQVVELQGGDYRQIRDGESIFRELVTEVEKERIGRHIEEKRE</sequence>
<dbReference type="InterPro" id="IPR011330">
    <property type="entry name" value="Glyco_hydro/deAcase_b/a-brl"/>
</dbReference>
<gene>
    <name evidence="4" type="ORF">BECKLFY1418A_GA0070994_10163</name>
</gene>
<evidence type="ECO:0000259" key="3">
    <source>
        <dbReference type="Pfam" id="PF03065"/>
    </source>
</evidence>
<keyword evidence="4" id="KW-0378">Hydrolase</keyword>
<dbReference type="AlphaFoldDB" id="A0A450UG16"/>
<comment type="similarity">
    <text evidence="1">Belongs to the glycosyl hydrolase 57 family.</text>
</comment>
<accession>A0A450UG16</accession>
<dbReference type="GO" id="GO:0005975">
    <property type="term" value="P:carbohydrate metabolic process"/>
    <property type="evidence" value="ECO:0007669"/>
    <property type="project" value="InterPro"/>
</dbReference>
<protein>
    <submittedName>
        <fullName evidence="4">Glycosyl hydrolase family 57</fullName>
    </submittedName>
</protein>
<keyword evidence="2" id="KW-0119">Carbohydrate metabolism</keyword>
<dbReference type="GO" id="GO:0016787">
    <property type="term" value="F:hydrolase activity"/>
    <property type="evidence" value="ECO:0007669"/>
    <property type="project" value="UniProtKB-KW"/>
</dbReference>
<organism evidence="4">
    <name type="scientific">Candidatus Kentrum sp. LFY</name>
    <dbReference type="NCBI Taxonomy" id="2126342"/>
    <lineage>
        <taxon>Bacteria</taxon>
        <taxon>Pseudomonadati</taxon>
        <taxon>Pseudomonadota</taxon>
        <taxon>Gammaproteobacteria</taxon>
        <taxon>Candidatus Kentrum</taxon>
    </lineage>
</organism>
<dbReference type="Pfam" id="PF03065">
    <property type="entry name" value="Glyco_hydro_57"/>
    <property type="match status" value="1"/>
</dbReference>
<feature type="domain" description="Glycoside hydrolase family 57 N-terminal" evidence="3">
    <location>
        <begin position="19"/>
        <end position="259"/>
    </location>
</feature>